<dbReference type="Pfam" id="PF00263">
    <property type="entry name" value="Secretin"/>
    <property type="match status" value="1"/>
</dbReference>
<evidence type="ECO:0000313" key="6">
    <source>
        <dbReference type="Proteomes" id="UP001597206"/>
    </source>
</evidence>
<dbReference type="PRINTS" id="PR00811">
    <property type="entry name" value="BCTERIALGSPD"/>
</dbReference>
<dbReference type="Pfam" id="PF13629">
    <property type="entry name" value="T2SS-T3SS_pil_N"/>
    <property type="match status" value="1"/>
</dbReference>
<dbReference type="PANTHER" id="PTHR30332:SF17">
    <property type="entry name" value="TYPE IV PILIATION SYSTEM PROTEIN DR_0774-RELATED"/>
    <property type="match status" value="1"/>
</dbReference>
<evidence type="ECO:0000259" key="3">
    <source>
        <dbReference type="Pfam" id="PF00263"/>
    </source>
</evidence>
<evidence type="ECO:0000259" key="4">
    <source>
        <dbReference type="Pfam" id="PF13629"/>
    </source>
</evidence>
<organism evidence="5 6">
    <name type="scientific">Methylophilus flavus</name>
    <dbReference type="NCBI Taxonomy" id="640084"/>
    <lineage>
        <taxon>Bacteria</taxon>
        <taxon>Pseudomonadati</taxon>
        <taxon>Pseudomonadota</taxon>
        <taxon>Betaproteobacteria</taxon>
        <taxon>Nitrosomonadales</taxon>
        <taxon>Methylophilaceae</taxon>
        <taxon>Methylophilus</taxon>
    </lineage>
</organism>
<dbReference type="EMBL" id="JBHTLN010000002">
    <property type="protein sequence ID" value="MFD1122999.1"/>
    <property type="molecule type" value="Genomic_DNA"/>
</dbReference>
<sequence length="460" mass="48847">MSNFKYAWLVLLSCLCSLVAIAQAEDANTFNLAVGDQQVYVHAKPVKRVAVGNPETVNISMLTSHNILITGKQAGVTEVAIWESEKAAAPAKRIKVAVQVSVELEKQRLTLSKNIQLLPAGNQVAIAGEAESLEEHAFARQAIDKNTAAPMDATLSGFDNQVQIDIKVVEVSKQNMMRAGFFLGKNNRNTTLSIGAPGNLNGVNKGIPGAFSGDAGGNFTLNSASGFLPITNAFNFMAGNASRGLLGTLSILEANGFAYTLAEPSLTAFSGQSASFLAGGEFPIPIQSGAGGLGAVTIRYKEYGVRLMLTPTVLDSKRIFLKVSPEVSEIDFTNAVQSGGVAVPGLRVRRTDTSVSLGDGESFVISGLVSRNTLQDVDKVPGLGNLPIIGAFFRSTRFDREDKELLMIVTPHLVRPIAKEAALPAMPGGNLREYNPSFSDLFFQKGPKPDSGIPDTGFSR</sequence>
<feature type="domain" description="Type II/III secretion system secretin-like" evidence="3">
    <location>
        <begin position="252"/>
        <end position="415"/>
    </location>
</feature>
<dbReference type="InterPro" id="IPR004846">
    <property type="entry name" value="T2SS/T3SS_dom"/>
</dbReference>
<evidence type="ECO:0000313" key="5">
    <source>
        <dbReference type="EMBL" id="MFD1122999.1"/>
    </source>
</evidence>
<gene>
    <name evidence="5" type="ORF">ACFQ2T_10825</name>
</gene>
<dbReference type="PANTHER" id="PTHR30332">
    <property type="entry name" value="PROBABLE GENERAL SECRETION PATHWAY PROTEIN D"/>
    <property type="match status" value="1"/>
</dbReference>
<name>A0ABW3PAX5_9PROT</name>
<keyword evidence="2" id="KW-0732">Signal</keyword>
<protein>
    <submittedName>
        <fullName evidence="5">Type II and III secretion system protein family protein</fullName>
    </submittedName>
</protein>
<dbReference type="RefSeq" id="WP_379034291.1">
    <property type="nucleotide sequence ID" value="NZ_JBHTLN010000002.1"/>
</dbReference>
<comment type="caution">
    <text evidence="5">The sequence shown here is derived from an EMBL/GenBank/DDBJ whole genome shotgun (WGS) entry which is preliminary data.</text>
</comment>
<keyword evidence="6" id="KW-1185">Reference proteome</keyword>
<evidence type="ECO:0000256" key="2">
    <source>
        <dbReference type="SAM" id="SignalP"/>
    </source>
</evidence>
<feature type="domain" description="Pilus formation protein N-terminal" evidence="4">
    <location>
        <begin position="27"/>
        <end position="96"/>
    </location>
</feature>
<dbReference type="InterPro" id="IPR032789">
    <property type="entry name" value="T2SS-T3SS_pil_N"/>
</dbReference>
<comment type="similarity">
    <text evidence="1">Belongs to the bacterial secretin family.</text>
</comment>
<evidence type="ECO:0000256" key="1">
    <source>
        <dbReference type="RuleBase" id="RU004003"/>
    </source>
</evidence>
<feature type="chain" id="PRO_5046597221" evidence="2">
    <location>
        <begin position="23"/>
        <end position="460"/>
    </location>
</feature>
<dbReference type="Proteomes" id="UP001597206">
    <property type="component" value="Unassembled WGS sequence"/>
</dbReference>
<accession>A0ABW3PAX5</accession>
<reference evidence="6" key="1">
    <citation type="journal article" date="2019" name="Int. J. Syst. Evol. Microbiol.">
        <title>The Global Catalogue of Microorganisms (GCM) 10K type strain sequencing project: providing services to taxonomists for standard genome sequencing and annotation.</title>
        <authorList>
            <consortium name="The Broad Institute Genomics Platform"/>
            <consortium name="The Broad Institute Genome Sequencing Center for Infectious Disease"/>
            <person name="Wu L."/>
            <person name="Ma J."/>
        </authorList>
    </citation>
    <scope>NUCLEOTIDE SEQUENCE [LARGE SCALE GENOMIC DNA]</scope>
    <source>
        <strain evidence="6">CCUG 58411</strain>
    </source>
</reference>
<dbReference type="InterPro" id="IPR001775">
    <property type="entry name" value="GspD/PilQ"/>
</dbReference>
<dbReference type="InterPro" id="IPR050810">
    <property type="entry name" value="Bact_Secretion_Sys_Channel"/>
</dbReference>
<proteinExistence type="inferred from homology"/>
<feature type="signal peptide" evidence="2">
    <location>
        <begin position="1"/>
        <end position="22"/>
    </location>
</feature>